<organism evidence="2">
    <name type="scientific">Solanum chacoense</name>
    <name type="common">Chaco potato</name>
    <dbReference type="NCBI Taxonomy" id="4108"/>
    <lineage>
        <taxon>Eukaryota</taxon>
        <taxon>Viridiplantae</taxon>
        <taxon>Streptophyta</taxon>
        <taxon>Embryophyta</taxon>
        <taxon>Tracheophyta</taxon>
        <taxon>Spermatophyta</taxon>
        <taxon>Magnoliopsida</taxon>
        <taxon>eudicotyledons</taxon>
        <taxon>Gunneridae</taxon>
        <taxon>Pentapetalae</taxon>
        <taxon>asterids</taxon>
        <taxon>lamiids</taxon>
        <taxon>Solanales</taxon>
        <taxon>Solanaceae</taxon>
        <taxon>Solanoideae</taxon>
        <taxon>Solaneae</taxon>
        <taxon>Solanum</taxon>
    </lineage>
</organism>
<dbReference type="EMBL" id="GEDG01038545">
    <property type="protein sequence ID" value="JAP07533.1"/>
    <property type="molecule type" value="Transcribed_RNA"/>
</dbReference>
<feature type="compositionally biased region" description="Basic residues" evidence="1">
    <location>
        <begin position="75"/>
        <end position="85"/>
    </location>
</feature>
<protein>
    <submittedName>
        <fullName evidence="2">Putative ovule protein</fullName>
    </submittedName>
</protein>
<proteinExistence type="predicted"/>
<evidence type="ECO:0000256" key="1">
    <source>
        <dbReference type="SAM" id="MobiDB-lite"/>
    </source>
</evidence>
<accession>A0A0V0GIC0</accession>
<feature type="compositionally biased region" description="Basic and acidic residues" evidence="1">
    <location>
        <begin position="34"/>
        <end position="53"/>
    </location>
</feature>
<feature type="region of interest" description="Disordered" evidence="1">
    <location>
        <begin position="19"/>
        <end position="59"/>
    </location>
</feature>
<feature type="region of interest" description="Disordered" evidence="1">
    <location>
        <begin position="75"/>
        <end position="102"/>
    </location>
</feature>
<sequence length="102" mass="11948">MGGNGRDESWAWNSSGTHYQELHHHRQRVRQRKCNGDDHSRNHQTRKTSEDSKSPPMVELDGHMSIRYRIHHHRVSDHTHRIQGHRHCDGGLSGSKTWSGLW</sequence>
<name>A0A0V0GIC0_SOLCH</name>
<evidence type="ECO:0000313" key="2">
    <source>
        <dbReference type="EMBL" id="JAP07533.1"/>
    </source>
</evidence>
<reference evidence="2" key="1">
    <citation type="submission" date="2015-12" db="EMBL/GenBank/DDBJ databases">
        <title>Gene expression during late stages of embryo sac development: a critical building block for successful pollen-pistil interactions.</title>
        <authorList>
            <person name="Liu Y."/>
            <person name="Joly V."/>
            <person name="Sabar M."/>
            <person name="Matton D.P."/>
        </authorList>
    </citation>
    <scope>NUCLEOTIDE SEQUENCE</scope>
</reference>
<dbReference type="AlphaFoldDB" id="A0A0V0GIC0"/>
<feature type="compositionally biased region" description="Basic residues" evidence="1">
    <location>
        <begin position="23"/>
        <end position="33"/>
    </location>
</feature>